<dbReference type="Pfam" id="PF01352">
    <property type="entry name" value="KRAB"/>
    <property type="match status" value="1"/>
</dbReference>
<dbReference type="PANTHER" id="PTHR23234">
    <property type="entry name" value="ZNF44 PROTEIN"/>
    <property type="match status" value="1"/>
</dbReference>
<organism evidence="7 8">
    <name type="scientific">Mesocricetus auratus</name>
    <name type="common">Golden hamster</name>
    <dbReference type="NCBI Taxonomy" id="10036"/>
    <lineage>
        <taxon>Eukaryota</taxon>
        <taxon>Metazoa</taxon>
        <taxon>Chordata</taxon>
        <taxon>Craniata</taxon>
        <taxon>Vertebrata</taxon>
        <taxon>Euteleostomi</taxon>
        <taxon>Mammalia</taxon>
        <taxon>Eutheria</taxon>
        <taxon>Euarchontoglires</taxon>
        <taxon>Glires</taxon>
        <taxon>Rodentia</taxon>
        <taxon>Myomorpha</taxon>
        <taxon>Muroidea</taxon>
        <taxon>Cricetidae</taxon>
        <taxon>Cricetinae</taxon>
        <taxon>Mesocricetus</taxon>
    </lineage>
</organism>
<reference evidence="8" key="1">
    <citation type="submission" date="2025-08" db="UniProtKB">
        <authorList>
            <consortium name="RefSeq"/>
        </authorList>
    </citation>
    <scope>IDENTIFICATION</scope>
    <source>
        <tissue evidence="8">Liver</tissue>
    </source>
</reference>
<name>A0ABM2WT52_MESAU</name>
<sequence>MEKMEISSLFIQGFGNHTSDSTSHYLALRVRNNHTSEQDSLTYDDVHISFTQEEWHLLDASQKRLYKDVMLETYRNLTAIGYSWKDHDIEEHCQSFRRNRSVQLLQYNFPGHFCA</sequence>
<evidence type="ECO:0000313" key="7">
    <source>
        <dbReference type="Proteomes" id="UP000886700"/>
    </source>
</evidence>
<dbReference type="Proteomes" id="UP000886700">
    <property type="component" value="Unplaced"/>
</dbReference>
<keyword evidence="2" id="KW-0479">Metal-binding</keyword>
<protein>
    <submittedName>
        <fullName evidence="8">Zinc finger protein 431 isoform X4</fullName>
    </submittedName>
</protein>
<evidence type="ECO:0000259" key="6">
    <source>
        <dbReference type="PROSITE" id="PS50805"/>
    </source>
</evidence>
<keyword evidence="4" id="KW-0863">Zinc-finger</keyword>
<comment type="subcellular location">
    <subcellularLocation>
        <location evidence="1">Nucleus</location>
    </subcellularLocation>
</comment>
<keyword evidence="3" id="KW-0677">Repeat</keyword>
<evidence type="ECO:0000256" key="3">
    <source>
        <dbReference type="ARBA" id="ARBA00022737"/>
    </source>
</evidence>
<evidence type="ECO:0000256" key="2">
    <source>
        <dbReference type="ARBA" id="ARBA00022723"/>
    </source>
</evidence>
<keyword evidence="5" id="KW-0862">Zinc</keyword>
<keyword evidence="7" id="KW-1185">Reference proteome</keyword>
<feature type="domain" description="KRAB" evidence="6">
    <location>
        <begin position="41"/>
        <end position="115"/>
    </location>
</feature>
<evidence type="ECO:0000313" key="8">
    <source>
        <dbReference type="RefSeq" id="XP_040592013.1"/>
    </source>
</evidence>
<gene>
    <name evidence="8" type="primary">LOC101824051</name>
</gene>
<dbReference type="Gene3D" id="6.10.140.140">
    <property type="match status" value="1"/>
</dbReference>
<dbReference type="InterPro" id="IPR001909">
    <property type="entry name" value="KRAB"/>
</dbReference>
<evidence type="ECO:0000256" key="4">
    <source>
        <dbReference type="ARBA" id="ARBA00022771"/>
    </source>
</evidence>
<evidence type="ECO:0000256" key="1">
    <source>
        <dbReference type="ARBA" id="ARBA00004123"/>
    </source>
</evidence>
<accession>A0ABM2WT52</accession>
<dbReference type="SMART" id="SM00349">
    <property type="entry name" value="KRAB"/>
    <property type="match status" value="1"/>
</dbReference>
<dbReference type="RefSeq" id="XP_040592013.1">
    <property type="nucleotide sequence ID" value="XM_040736079.1"/>
</dbReference>
<dbReference type="PROSITE" id="PS50805">
    <property type="entry name" value="KRAB"/>
    <property type="match status" value="1"/>
</dbReference>
<dbReference type="SUPFAM" id="SSF109640">
    <property type="entry name" value="KRAB domain (Kruppel-associated box)"/>
    <property type="match status" value="1"/>
</dbReference>
<dbReference type="InterPro" id="IPR050758">
    <property type="entry name" value="Znf_C2H2-type"/>
</dbReference>
<dbReference type="PANTHER" id="PTHR23234:SF10">
    <property type="entry name" value="RIKEN CDNA 6720489N17 GENE-RELATED"/>
    <property type="match status" value="1"/>
</dbReference>
<dbReference type="CDD" id="cd07765">
    <property type="entry name" value="KRAB_A-box"/>
    <property type="match status" value="1"/>
</dbReference>
<dbReference type="GeneID" id="101824051"/>
<proteinExistence type="predicted"/>
<dbReference type="InterPro" id="IPR036051">
    <property type="entry name" value="KRAB_dom_sf"/>
</dbReference>
<evidence type="ECO:0000256" key="5">
    <source>
        <dbReference type="ARBA" id="ARBA00022833"/>
    </source>
</evidence>